<reference evidence="2 3" key="1">
    <citation type="journal article" date="2014" name="Am. J. Bot.">
        <title>Genome assembly and annotation for red clover (Trifolium pratense; Fabaceae).</title>
        <authorList>
            <person name="Istvanek J."/>
            <person name="Jaros M."/>
            <person name="Krenek A."/>
            <person name="Repkova J."/>
        </authorList>
    </citation>
    <scope>NUCLEOTIDE SEQUENCE [LARGE SCALE GENOMIC DNA]</scope>
    <source>
        <strain evidence="3">cv. Tatra</strain>
        <tissue evidence="2">Young leaves</tissue>
    </source>
</reference>
<evidence type="ECO:0000313" key="2">
    <source>
        <dbReference type="EMBL" id="PNX84217.1"/>
    </source>
</evidence>
<dbReference type="InterPro" id="IPR009057">
    <property type="entry name" value="Homeodomain-like_sf"/>
</dbReference>
<dbReference type="AlphaFoldDB" id="A0A2K3M0A2"/>
<dbReference type="SUPFAM" id="SSF46689">
    <property type="entry name" value="Homeodomain-like"/>
    <property type="match status" value="1"/>
</dbReference>
<evidence type="ECO:0000313" key="3">
    <source>
        <dbReference type="Proteomes" id="UP000236291"/>
    </source>
</evidence>
<gene>
    <name evidence="2" type="ORF">L195_g040273</name>
</gene>
<comment type="caution">
    <text evidence="2">The sequence shown here is derived from an EMBL/GenBank/DDBJ whole genome shotgun (WGS) entry which is preliminary data.</text>
</comment>
<feature type="compositionally biased region" description="Low complexity" evidence="1">
    <location>
        <begin position="17"/>
        <end position="31"/>
    </location>
</feature>
<dbReference type="EMBL" id="ASHM01045874">
    <property type="protein sequence ID" value="PNX84217.1"/>
    <property type="molecule type" value="Genomic_DNA"/>
</dbReference>
<name>A0A2K3M0A2_TRIPR</name>
<organism evidence="2 3">
    <name type="scientific">Trifolium pratense</name>
    <name type="common">Red clover</name>
    <dbReference type="NCBI Taxonomy" id="57577"/>
    <lineage>
        <taxon>Eukaryota</taxon>
        <taxon>Viridiplantae</taxon>
        <taxon>Streptophyta</taxon>
        <taxon>Embryophyta</taxon>
        <taxon>Tracheophyta</taxon>
        <taxon>Spermatophyta</taxon>
        <taxon>Magnoliopsida</taxon>
        <taxon>eudicotyledons</taxon>
        <taxon>Gunneridae</taxon>
        <taxon>Pentapetalae</taxon>
        <taxon>rosids</taxon>
        <taxon>fabids</taxon>
        <taxon>Fabales</taxon>
        <taxon>Fabaceae</taxon>
        <taxon>Papilionoideae</taxon>
        <taxon>50 kb inversion clade</taxon>
        <taxon>NPAAA clade</taxon>
        <taxon>Hologalegina</taxon>
        <taxon>IRL clade</taxon>
        <taxon>Trifolieae</taxon>
        <taxon>Trifolium</taxon>
    </lineage>
</organism>
<evidence type="ECO:0000256" key="1">
    <source>
        <dbReference type="SAM" id="MobiDB-lite"/>
    </source>
</evidence>
<dbReference type="Proteomes" id="UP000236291">
    <property type="component" value="Unassembled WGS sequence"/>
</dbReference>
<protein>
    <submittedName>
        <fullName evidence="2">Uncharacterized protein</fullName>
    </submittedName>
</protein>
<sequence>MNNGQEINPLQDNDQENQNAVLPPPQQNQQANNNVNGIAIQLPQQNQHEFANANGLANGFVNVILPPQQNQQENANGFENGILPQPQNQQAAPHDVAPPFLQNMGDWDDEEIQWFNIGLDLEGEGQWDLIATRWVRTRSAAQVLEHANNR</sequence>
<proteinExistence type="predicted"/>
<reference evidence="2 3" key="2">
    <citation type="journal article" date="2017" name="Front. Plant Sci.">
        <title>Gene Classification and Mining of Molecular Markers Useful in Red Clover (Trifolium pratense) Breeding.</title>
        <authorList>
            <person name="Istvanek J."/>
            <person name="Dluhosova J."/>
            <person name="Dluhos P."/>
            <person name="Patkova L."/>
            <person name="Nedelnik J."/>
            <person name="Repkova J."/>
        </authorList>
    </citation>
    <scope>NUCLEOTIDE SEQUENCE [LARGE SCALE GENOMIC DNA]</scope>
    <source>
        <strain evidence="3">cv. Tatra</strain>
        <tissue evidence="2">Young leaves</tissue>
    </source>
</reference>
<feature type="compositionally biased region" description="Polar residues" evidence="1">
    <location>
        <begin position="1"/>
        <end position="12"/>
    </location>
</feature>
<feature type="region of interest" description="Disordered" evidence="1">
    <location>
        <begin position="1"/>
        <end position="31"/>
    </location>
</feature>
<accession>A0A2K3M0A2</accession>